<dbReference type="SUPFAM" id="SSF52540">
    <property type="entry name" value="P-loop containing nucleoside triphosphate hydrolases"/>
    <property type="match status" value="1"/>
</dbReference>
<evidence type="ECO:0000313" key="2">
    <source>
        <dbReference type="Proteomes" id="UP000594262"/>
    </source>
</evidence>
<protein>
    <submittedName>
        <fullName evidence="1">Uncharacterized protein</fullName>
    </submittedName>
</protein>
<dbReference type="OrthoDB" id="5976409at2759"/>
<reference evidence="1" key="1">
    <citation type="submission" date="2021-01" db="UniProtKB">
        <authorList>
            <consortium name="EnsemblMetazoa"/>
        </authorList>
    </citation>
    <scope>IDENTIFICATION</scope>
</reference>
<dbReference type="AlphaFoldDB" id="A0A7M5XGD3"/>
<name>A0A7M5XGD3_9CNID</name>
<dbReference type="Proteomes" id="UP000594262">
    <property type="component" value="Unplaced"/>
</dbReference>
<dbReference type="EnsemblMetazoa" id="CLYHEMT022962.1">
    <property type="protein sequence ID" value="CLYHEMP022962.1"/>
    <property type="gene ID" value="CLYHEMG022962"/>
</dbReference>
<dbReference type="Gene3D" id="3.40.50.300">
    <property type="entry name" value="P-loop containing nucleotide triphosphate hydrolases"/>
    <property type="match status" value="1"/>
</dbReference>
<evidence type="ECO:0000313" key="1">
    <source>
        <dbReference type="EnsemblMetazoa" id="CLYHEMP022962.1"/>
    </source>
</evidence>
<keyword evidence="2" id="KW-1185">Reference proteome</keyword>
<proteinExistence type="predicted"/>
<organism evidence="1 2">
    <name type="scientific">Clytia hemisphaerica</name>
    <dbReference type="NCBI Taxonomy" id="252671"/>
    <lineage>
        <taxon>Eukaryota</taxon>
        <taxon>Metazoa</taxon>
        <taxon>Cnidaria</taxon>
        <taxon>Hydrozoa</taxon>
        <taxon>Hydroidolina</taxon>
        <taxon>Leptothecata</taxon>
        <taxon>Obeliida</taxon>
        <taxon>Clytiidae</taxon>
        <taxon>Clytia</taxon>
    </lineage>
</organism>
<accession>A0A7M5XGD3</accession>
<dbReference type="InterPro" id="IPR027417">
    <property type="entry name" value="P-loop_NTPase"/>
</dbReference>
<sequence length="481" mass="54254">NSLFSPNMCSLEFFIFLGVSFWIAITSTKRGVAKFETDISSKMMLAGLDVSSCKPITVRGRGKIDTAEVYSRLLCQVLKDHASTAIINKAMKFFFEAVRRKLRKRDGLTLTENPIFEDFEEGEPFAKLTIRPSMPQNSRQDLHKAMKNIQFLTIAFTIDDAESSNASNLTPSFIPTDPICIAVAELSRFMKEKSYAICNGKIYKKAPDSAFSYVYCLTVKRFLMRSLRVGSVANVLASHINSVSNLLSDPDCGLIKPLKILYNIIEVLPARTIFVISEKRFYKIRNFPEGCTPRAFIRYTYDKSYVPYPGPFIQGIMNSFPERKTRVHFLQKYFQLLLHKKFPMKEPKLLLEGDSNSGKTSWAAVFEGLIPTENIAGVTQEGRFAGHLINNQTELVFMDEWTVNSLSCEDAKRILQGGLIMLSQKHASATKVMYNSGFFITTNVLPNFGISKDHDAVYNRLKVFSTKPLPKNDSSVTSKAL</sequence>